<dbReference type="AlphaFoldDB" id="X0H3B7"/>
<proteinExistence type="predicted"/>
<dbReference type="EMBL" id="KK033432">
    <property type="protein sequence ID" value="EXL66511.1"/>
    <property type="molecule type" value="Genomic_DNA"/>
</dbReference>
<sequence>MTGDEISRFASYDHLNVAAWMKNGNVAFGDTKESIIVFEPLASGGSDISLTNISLTRP</sequence>
<organism evidence="1">
    <name type="scientific">Fusarium oxysporum f. sp. conglutinans race 2 54008</name>
    <dbReference type="NCBI Taxonomy" id="1089457"/>
    <lineage>
        <taxon>Eukaryota</taxon>
        <taxon>Fungi</taxon>
        <taxon>Dikarya</taxon>
        <taxon>Ascomycota</taxon>
        <taxon>Pezizomycotina</taxon>
        <taxon>Sordariomycetes</taxon>
        <taxon>Hypocreomycetidae</taxon>
        <taxon>Hypocreales</taxon>
        <taxon>Nectriaceae</taxon>
        <taxon>Fusarium</taxon>
        <taxon>Fusarium oxysporum species complex</taxon>
    </lineage>
</organism>
<name>X0H3B7_FUSOX</name>
<reference evidence="1" key="2">
    <citation type="submission" date="2014-03" db="EMBL/GenBank/DDBJ databases">
        <title>The Genome Annotation of Fusarium oxysporum PHW808.</title>
        <authorList>
            <consortium name="The Broad Institute Genomics Platform"/>
            <person name="Ma L.-J."/>
            <person name="Corby-Kistler H."/>
            <person name="Broz K."/>
            <person name="Gale L.R."/>
            <person name="Jonkers W."/>
            <person name="O'Donnell K."/>
            <person name="Ploetz R."/>
            <person name="Steinberg C."/>
            <person name="Schwartz D.C."/>
            <person name="VanEtten H."/>
            <person name="Zhou S."/>
            <person name="Young S.K."/>
            <person name="Zeng Q."/>
            <person name="Gargeya S."/>
            <person name="Fitzgerald M."/>
            <person name="Abouelleil A."/>
            <person name="Alvarado L."/>
            <person name="Chapman S.B."/>
            <person name="Gainer-Dewar J."/>
            <person name="Goldberg J."/>
            <person name="Griggs A."/>
            <person name="Gujja S."/>
            <person name="Hansen M."/>
            <person name="Howarth C."/>
            <person name="Imamovic A."/>
            <person name="Ireland A."/>
            <person name="Larimer J."/>
            <person name="McCowan C."/>
            <person name="Murphy C."/>
            <person name="Pearson M."/>
            <person name="Poon T.W."/>
            <person name="Priest M."/>
            <person name="Roberts A."/>
            <person name="Saif S."/>
            <person name="Shea T."/>
            <person name="Sykes S."/>
            <person name="Wortman J."/>
            <person name="Nusbaum C."/>
            <person name="Birren B."/>
        </authorList>
    </citation>
    <scope>NUCLEOTIDE SEQUENCE</scope>
    <source>
        <strain evidence="1">54008</strain>
    </source>
</reference>
<reference evidence="1" key="1">
    <citation type="submission" date="2011-11" db="EMBL/GenBank/DDBJ databases">
        <title>The Genome Sequence of Fusarium oxysporum PHW808.</title>
        <authorList>
            <consortium name="The Broad Institute Genome Sequencing Platform"/>
            <person name="Ma L.-J."/>
            <person name="Gale L.R."/>
            <person name="Schwartz D.C."/>
            <person name="Zhou S."/>
            <person name="Corby-Kistler H."/>
            <person name="Young S.K."/>
            <person name="Zeng Q."/>
            <person name="Gargeya S."/>
            <person name="Fitzgerald M."/>
            <person name="Haas B."/>
            <person name="Abouelleil A."/>
            <person name="Alvarado L."/>
            <person name="Arachchi H.M."/>
            <person name="Berlin A."/>
            <person name="Brown A."/>
            <person name="Chapman S.B."/>
            <person name="Chen Z."/>
            <person name="Dunbar C."/>
            <person name="Freedman E."/>
            <person name="Gearin G."/>
            <person name="Goldberg J."/>
            <person name="Griggs A."/>
            <person name="Gujja S."/>
            <person name="Heiman D."/>
            <person name="Howarth C."/>
            <person name="Larson L."/>
            <person name="Lui A."/>
            <person name="MacDonald P.J.P."/>
            <person name="Montmayeur A."/>
            <person name="Murphy C."/>
            <person name="Neiman D."/>
            <person name="Pearson M."/>
            <person name="Priest M."/>
            <person name="Roberts A."/>
            <person name="Saif S."/>
            <person name="Shea T."/>
            <person name="Shenoy N."/>
            <person name="Sisk P."/>
            <person name="Stolte C."/>
            <person name="Sykes S."/>
            <person name="Wortman J."/>
            <person name="Nusbaum C."/>
            <person name="Birren B."/>
        </authorList>
    </citation>
    <scope>NUCLEOTIDE SEQUENCE [LARGE SCALE GENOMIC DNA]</scope>
    <source>
        <strain evidence="1">54008</strain>
    </source>
</reference>
<gene>
    <name evidence="1" type="ORF">FOPG_17305</name>
</gene>
<dbReference type="Proteomes" id="UP000030676">
    <property type="component" value="Unassembled WGS sequence"/>
</dbReference>
<accession>X0H3B7</accession>
<evidence type="ECO:0000313" key="1">
    <source>
        <dbReference type="EMBL" id="EXL66511.1"/>
    </source>
</evidence>
<dbReference type="HOGENOM" id="CLU_2979187_0_0_1"/>
<protein>
    <submittedName>
        <fullName evidence="1">Uncharacterized protein</fullName>
    </submittedName>
</protein>